<keyword evidence="3" id="KW-0808">Transferase</keyword>
<evidence type="ECO:0000256" key="4">
    <source>
        <dbReference type="ARBA" id="ARBA00022722"/>
    </source>
</evidence>
<comment type="caution">
    <text evidence="14">The sequence shown here is derived from an EMBL/GenBank/DDBJ whole genome shotgun (WGS) entry which is preliminary data.</text>
</comment>
<keyword evidence="10" id="KW-0051">Antiviral defense</keyword>
<keyword evidence="9" id="KW-0067">ATP-binding</keyword>
<evidence type="ECO:0000256" key="6">
    <source>
        <dbReference type="ARBA" id="ARBA00022759"/>
    </source>
</evidence>
<evidence type="ECO:0000256" key="8">
    <source>
        <dbReference type="ARBA" id="ARBA00022839"/>
    </source>
</evidence>
<dbReference type="Gene3D" id="3.30.70.270">
    <property type="match status" value="1"/>
</dbReference>
<dbReference type="GO" id="GO:0004527">
    <property type="term" value="F:exonuclease activity"/>
    <property type="evidence" value="ECO:0007669"/>
    <property type="project" value="UniProtKB-KW"/>
</dbReference>
<evidence type="ECO:0000256" key="12">
    <source>
        <dbReference type="SAM" id="Coils"/>
    </source>
</evidence>
<name>A0A2N6KGY4_9CYAN</name>
<evidence type="ECO:0000256" key="11">
    <source>
        <dbReference type="ARBA" id="ARBA00032922"/>
    </source>
</evidence>
<dbReference type="InterPro" id="IPR054767">
    <property type="entry name" value="Cas10-Cmr2_palm2"/>
</dbReference>
<evidence type="ECO:0000259" key="13">
    <source>
        <dbReference type="PROSITE" id="PS50887"/>
    </source>
</evidence>
<dbReference type="GO" id="GO:0005524">
    <property type="term" value="F:ATP binding"/>
    <property type="evidence" value="ECO:0007669"/>
    <property type="project" value="UniProtKB-KW"/>
</dbReference>
<dbReference type="RefSeq" id="WP_102172625.1">
    <property type="nucleotide sequence ID" value="NZ_NMQA01000112.1"/>
</dbReference>
<evidence type="ECO:0000256" key="3">
    <source>
        <dbReference type="ARBA" id="ARBA00022679"/>
    </source>
</evidence>
<dbReference type="NCBIfam" id="TIGR02578">
    <property type="entry name" value="cas_TM1811_Csm1"/>
    <property type="match status" value="1"/>
</dbReference>
<keyword evidence="7" id="KW-0378">Hydrolase</keyword>
<keyword evidence="6" id="KW-0255">Endonuclease</keyword>
<dbReference type="AlphaFoldDB" id="A0A2N6KGY4"/>
<dbReference type="PANTHER" id="PTHR36528">
    <property type="entry name" value="CRISPR SYSTEM SINGLE-STRAND-SPECIFIC DEOXYRIBONUCLEASE CAS10/CSM1 (SUBTYPE III-A)"/>
    <property type="match status" value="1"/>
</dbReference>
<dbReference type="Pfam" id="PF22335">
    <property type="entry name" value="Cas10-Cmr2_palm2"/>
    <property type="match status" value="1"/>
</dbReference>
<dbReference type="InterPro" id="IPR041062">
    <property type="entry name" value="Csm1_B"/>
</dbReference>
<dbReference type="EMBL" id="NMQA01000112">
    <property type="protein sequence ID" value="PLZ98603.1"/>
    <property type="molecule type" value="Genomic_DNA"/>
</dbReference>
<reference evidence="14 15" key="1">
    <citation type="submission" date="2017-07" db="EMBL/GenBank/DDBJ databases">
        <title>Genomes of Fischerella (Mastigocladus) sp. strains.</title>
        <authorList>
            <person name="Miller S.R."/>
        </authorList>
    </citation>
    <scope>NUCLEOTIDE SEQUENCE [LARGE SCALE GENOMIC DNA]</scope>
    <source>
        <strain evidence="14 15">CCMEE 5268</strain>
    </source>
</reference>
<dbReference type="PROSITE" id="PS50887">
    <property type="entry name" value="GGDEF"/>
    <property type="match status" value="1"/>
</dbReference>
<dbReference type="GO" id="GO:0004519">
    <property type="term" value="F:endonuclease activity"/>
    <property type="evidence" value="ECO:0007669"/>
    <property type="project" value="UniProtKB-KW"/>
</dbReference>
<feature type="domain" description="GGDEF" evidence="13">
    <location>
        <begin position="487"/>
        <end position="650"/>
    </location>
</feature>
<keyword evidence="12" id="KW-0175">Coiled coil</keyword>
<dbReference type="InterPro" id="IPR043128">
    <property type="entry name" value="Rev_trsase/Diguanyl_cyclase"/>
</dbReference>
<comment type="similarity">
    <text evidence="1">Belongs to the CRISPR-associated Cas10/Csm1 family.</text>
</comment>
<dbReference type="InterPro" id="IPR000160">
    <property type="entry name" value="GGDEF_dom"/>
</dbReference>
<evidence type="ECO:0000256" key="5">
    <source>
        <dbReference type="ARBA" id="ARBA00022741"/>
    </source>
</evidence>
<evidence type="ECO:0000256" key="1">
    <source>
        <dbReference type="ARBA" id="ARBA00005700"/>
    </source>
</evidence>
<dbReference type="GO" id="GO:0016740">
    <property type="term" value="F:transferase activity"/>
    <property type="evidence" value="ECO:0007669"/>
    <property type="project" value="UniProtKB-KW"/>
</dbReference>
<dbReference type="InterPro" id="IPR052117">
    <property type="entry name" value="Cas10/Csm1_subtype-III-A"/>
</dbReference>
<proteinExistence type="inferred from homology"/>
<evidence type="ECO:0000256" key="9">
    <source>
        <dbReference type="ARBA" id="ARBA00022840"/>
    </source>
</evidence>
<keyword evidence="4" id="KW-0540">Nuclease</keyword>
<dbReference type="Pfam" id="PF18211">
    <property type="entry name" value="Csm1_B"/>
    <property type="match status" value="1"/>
</dbReference>
<dbReference type="InterPro" id="IPR013408">
    <property type="entry name" value="Cas10/Csm1"/>
</dbReference>
<dbReference type="PANTHER" id="PTHR36528:SF1">
    <property type="entry name" value="CRISPR SYSTEM SINGLE-STRAND-SPECIFIC DEOXYRIBONUCLEASE CAS10_CSM1 (SUBTYPE III-A)"/>
    <property type="match status" value="1"/>
</dbReference>
<accession>A0A2N6KGY4</accession>
<organism evidence="14 15">
    <name type="scientific">Fischerella thermalis CCMEE 5268</name>
    <dbReference type="NCBI Taxonomy" id="2019662"/>
    <lineage>
        <taxon>Bacteria</taxon>
        <taxon>Bacillati</taxon>
        <taxon>Cyanobacteriota</taxon>
        <taxon>Cyanophyceae</taxon>
        <taxon>Nostocales</taxon>
        <taxon>Hapalosiphonaceae</taxon>
        <taxon>Fischerella</taxon>
    </lineage>
</organism>
<dbReference type="GO" id="GO:0051607">
    <property type="term" value="P:defense response to virus"/>
    <property type="evidence" value="ECO:0007669"/>
    <property type="project" value="UniProtKB-KW"/>
</dbReference>
<evidence type="ECO:0000256" key="2">
    <source>
        <dbReference type="ARBA" id="ARBA00014333"/>
    </source>
</evidence>
<keyword evidence="8" id="KW-0269">Exonuclease</keyword>
<evidence type="ECO:0000313" key="14">
    <source>
        <dbReference type="EMBL" id="PLZ98603.1"/>
    </source>
</evidence>
<keyword evidence="5" id="KW-0547">Nucleotide-binding</keyword>
<evidence type="ECO:0000313" key="15">
    <source>
        <dbReference type="Proteomes" id="UP000235025"/>
    </source>
</evidence>
<evidence type="ECO:0000256" key="10">
    <source>
        <dbReference type="ARBA" id="ARBA00023118"/>
    </source>
</evidence>
<feature type="coiled-coil region" evidence="12">
    <location>
        <begin position="706"/>
        <end position="733"/>
    </location>
</feature>
<evidence type="ECO:0000256" key="7">
    <source>
        <dbReference type="ARBA" id="ARBA00022801"/>
    </source>
</evidence>
<sequence>MNQLRVAEQAALQVIQEAVGVLADWTDSKLKEKLTRLITANSNEDVIQKAVAEAQGLLSWNSEENPKALRLLFDLVNLEKDKEKKSQNQHQQHYWKPDFIGDSNPKIPYPVEKEPSLEDFSKLKHEIKQELDKLDDDRDLNNLSLLTLILEKYGSFISFGGSDVALIDMARSTAAVAAALANNPKSNNLTLIAGDLSGIQKFIYTISSDGALKSLRARSFYLELVTEEVVQQLLEALELPRTNVIYAGGGNLYILAPAIESVKSIVEEIRQQFNEWLLGEFQGKIFLALDCLDFLITDITTAKFAEYWSELTSKKLAAQKSRKFAENISKFLQESESHEPCKVCHRDDVEPEKLKQLNKNEPDSVLACETCCRMFELGGQLLRVEVIVRSQSENLEDKFDTLAFELPATDKRDAKNVYYHLFRRWKQIVLDNDTALLVNDWNIEHYKFSQFKKSFPLLLGNYAQESSEEKGFIIRANEMAKKAKGINRLGYLRMDVDNLGRIFAEGLGENKTLPRIAGLSRQMSYFFKVYLNSLAEFRQENCLDSNKLIADILQKKAEFLTANRRDNLLFIYAGGDDLFVSGTWNEVVEFAFDVYQSFRAYTGNNPDITLSGGISIDDIKFPLYKAADESGEAEENAKGNGKDSLGLFGQVFKWDEWLGIEDISMIDSEIQKYLHSETRPKLLGILPFVERLEQQNIGVNYSRNFVRNLLITAETQEKALEKFEDNKKSEEALGTRYYLHLPKIAYTLARLPKNVLDDSDFRTSLKSPYNAPYFRAIATWIELLNR</sequence>
<gene>
    <name evidence="14" type="primary">cas10</name>
    <name evidence="14" type="ORF">CEN50_10615</name>
</gene>
<protein>
    <recommendedName>
        <fullName evidence="2">CRISPR system single-strand-specific deoxyribonuclease Cas10/Csm1 (subtype III-A)</fullName>
    </recommendedName>
    <alternativeName>
        <fullName evidence="11">Cyclic oligoadenylate synthase</fullName>
    </alternativeName>
</protein>
<dbReference type="Proteomes" id="UP000235025">
    <property type="component" value="Unassembled WGS sequence"/>
</dbReference>